<reference evidence="1" key="1">
    <citation type="submission" date="2010-04" db="EMBL/GenBank/DDBJ databases">
        <authorList>
            <person name="Reid K.E."/>
            <person name="Liao N."/>
            <person name="Chan S."/>
            <person name="Docking R."/>
            <person name="Taylor G."/>
            <person name="Moore R."/>
            <person name="Mayo M."/>
            <person name="Munro S."/>
            <person name="King J."/>
            <person name="Yanchuk A."/>
            <person name="Holt R."/>
            <person name="Jones S."/>
            <person name="Marra M."/>
            <person name="Ritland C.E."/>
            <person name="Ritland K."/>
            <person name="Bohlmann J."/>
        </authorList>
    </citation>
    <scope>NUCLEOTIDE SEQUENCE</scope>
    <source>
        <tissue evidence="1">Bud</tissue>
    </source>
</reference>
<sequence length="48" mass="5336">MGIMLRHLLVFAFHIVLCVNLVIRALLKDCITSVKSSSGCLDLVRKAH</sequence>
<evidence type="ECO:0000313" key="1">
    <source>
        <dbReference type="EMBL" id="ADE76278.1"/>
    </source>
</evidence>
<accession>D5A9Q9</accession>
<protein>
    <submittedName>
        <fullName evidence="1">Uncharacterized protein</fullName>
    </submittedName>
</protein>
<dbReference type="EMBL" id="BT122932">
    <property type="protein sequence ID" value="ADE76278.1"/>
    <property type="molecule type" value="mRNA"/>
</dbReference>
<proteinExistence type="evidence at transcript level"/>
<name>D5A9Q9_PICSI</name>
<organism evidence="1">
    <name type="scientific">Picea sitchensis</name>
    <name type="common">Sitka spruce</name>
    <name type="synonym">Pinus sitchensis</name>
    <dbReference type="NCBI Taxonomy" id="3332"/>
    <lineage>
        <taxon>Eukaryota</taxon>
        <taxon>Viridiplantae</taxon>
        <taxon>Streptophyta</taxon>
        <taxon>Embryophyta</taxon>
        <taxon>Tracheophyta</taxon>
        <taxon>Spermatophyta</taxon>
        <taxon>Pinopsida</taxon>
        <taxon>Pinidae</taxon>
        <taxon>Conifers I</taxon>
        <taxon>Pinales</taxon>
        <taxon>Pinaceae</taxon>
        <taxon>Picea</taxon>
    </lineage>
</organism>
<dbReference type="AlphaFoldDB" id="D5A9Q9"/>